<accession>D1W758</accession>
<dbReference type="STRING" id="679190.HMPREF0650_0409"/>
<keyword evidence="2" id="KW-0255">Endonuclease</keyword>
<dbReference type="PANTHER" id="PTHR12121">
    <property type="entry name" value="CARBON CATABOLITE REPRESSOR PROTEIN 4"/>
    <property type="match status" value="1"/>
</dbReference>
<dbReference type="EMBL" id="ADEG01000085">
    <property type="protein sequence ID" value="EFA91606.1"/>
    <property type="molecule type" value="Genomic_DNA"/>
</dbReference>
<dbReference type="PANTHER" id="PTHR12121:SF36">
    <property type="entry name" value="ENDONUCLEASE_EXONUCLEASE_PHOSPHATASE DOMAIN-CONTAINING PROTEIN"/>
    <property type="match status" value="1"/>
</dbReference>
<reference evidence="2 3" key="1">
    <citation type="submission" date="2009-12" db="EMBL/GenBank/DDBJ databases">
        <title>Genome Sequence of Prevotella buccalis ATCC 35310.</title>
        <authorList>
            <person name="Durkin A.S."/>
            <person name="Madupu R."/>
            <person name="Torralba M."/>
            <person name="Methe B."/>
            <person name="Sutton G."/>
            <person name="Strausberg R.L."/>
            <person name="Nelson K.E."/>
        </authorList>
    </citation>
    <scope>NUCLEOTIDE SEQUENCE [LARGE SCALE GENOMIC DNA]</scope>
    <source>
        <strain evidence="2 3">ATCC 35310</strain>
    </source>
</reference>
<dbReference type="SUPFAM" id="SSF56219">
    <property type="entry name" value="DNase I-like"/>
    <property type="match status" value="1"/>
</dbReference>
<feature type="domain" description="Endonuclease/exonuclease/phosphatase" evidence="1">
    <location>
        <begin position="8"/>
        <end position="239"/>
    </location>
</feature>
<keyword evidence="3" id="KW-1185">Reference proteome</keyword>
<evidence type="ECO:0000259" key="1">
    <source>
        <dbReference type="Pfam" id="PF03372"/>
    </source>
</evidence>
<dbReference type="eggNOG" id="COG3568">
    <property type="taxonomic scope" value="Bacteria"/>
</dbReference>
<dbReference type="GO" id="GO:0004519">
    <property type="term" value="F:endonuclease activity"/>
    <property type="evidence" value="ECO:0007669"/>
    <property type="project" value="UniProtKB-KW"/>
</dbReference>
<dbReference type="Gene3D" id="3.60.10.10">
    <property type="entry name" value="Endonuclease/exonuclease/phosphatase"/>
    <property type="match status" value="1"/>
</dbReference>
<evidence type="ECO:0000313" key="2">
    <source>
        <dbReference type="EMBL" id="EFA91606.1"/>
    </source>
</evidence>
<gene>
    <name evidence="2" type="ORF">HMPREF0650_0409</name>
</gene>
<dbReference type="InterPro" id="IPR005135">
    <property type="entry name" value="Endo/exonuclease/phosphatase"/>
</dbReference>
<protein>
    <submittedName>
        <fullName evidence="2">Endonuclease/exonuclease/phosphatase family protein</fullName>
    </submittedName>
</protein>
<dbReference type="Pfam" id="PF03372">
    <property type="entry name" value="Exo_endo_phos"/>
    <property type="match status" value="1"/>
</dbReference>
<keyword evidence="2" id="KW-0269">Exonuclease</keyword>
<evidence type="ECO:0000313" key="3">
    <source>
        <dbReference type="Proteomes" id="UP000005283"/>
    </source>
</evidence>
<dbReference type="CDD" id="cd09083">
    <property type="entry name" value="EEP-1"/>
    <property type="match status" value="1"/>
</dbReference>
<proteinExistence type="predicted"/>
<name>D1W758_9BACT</name>
<organism evidence="2 3">
    <name type="scientific">Hoylesella buccalis ATCC 35310</name>
    <dbReference type="NCBI Taxonomy" id="679190"/>
    <lineage>
        <taxon>Bacteria</taxon>
        <taxon>Pseudomonadati</taxon>
        <taxon>Bacteroidota</taxon>
        <taxon>Bacteroidia</taxon>
        <taxon>Bacteroidales</taxon>
        <taxon>Prevotellaceae</taxon>
        <taxon>Hoylesella</taxon>
    </lineage>
</organism>
<dbReference type="AlphaFoldDB" id="D1W758"/>
<comment type="caution">
    <text evidence="2">The sequence shown here is derived from an EMBL/GenBank/DDBJ whole genome shotgun (WGS) entry which is preliminary data.</text>
</comment>
<sequence length="248" mass="28254">MDTKSDGANQWSNRKELVKSLIRFHEFDIFGTQEGFKHMLVQIAELKQYAWIGEGRDGGDEGEHSAIFYRKDRFDLLDSGNFWYSETPEKVGLGWDATCCNRICSWGKFREKISGKIFFLFNSHFDHQGVIARRESARLLLQKIKSIAGTNATVISTGDFNATPESEPIRILLNDGLLLDSYKISIQPPYGTYGTSNGWKIREKGKDQRIDHIFVTKDVSIQKYGVINDIPYGQFPSDHYPVMVKAGI</sequence>
<dbReference type="Proteomes" id="UP000005283">
    <property type="component" value="Unassembled WGS sequence"/>
</dbReference>
<keyword evidence="2" id="KW-0378">Hydrolase</keyword>
<dbReference type="InterPro" id="IPR050410">
    <property type="entry name" value="CCR4/nocturin_mRNA_transcr"/>
</dbReference>
<keyword evidence="2" id="KW-0540">Nuclease</keyword>
<dbReference type="GO" id="GO:0000175">
    <property type="term" value="F:3'-5'-RNA exonuclease activity"/>
    <property type="evidence" value="ECO:0007669"/>
    <property type="project" value="TreeGrafter"/>
</dbReference>
<dbReference type="InterPro" id="IPR036691">
    <property type="entry name" value="Endo/exonu/phosph_ase_sf"/>
</dbReference>